<dbReference type="SUPFAM" id="SSF53822">
    <property type="entry name" value="Periplasmic binding protein-like I"/>
    <property type="match status" value="1"/>
</dbReference>
<dbReference type="SMART" id="SM00918">
    <property type="entry name" value="Lig_chan-Glu_bd"/>
    <property type="match status" value="1"/>
</dbReference>
<evidence type="ECO:0000259" key="25">
    <source>
        <dbReference type="SMART" id="SM00918"/>
    </source>
</evidence>
<feature type="transmembrane region" description="Helical" evidence="23">
    <location>
        <begin position="594"/>
        <end position="616"/>
    </location>
</feature>
<dbReference type="SUPFAM" id="SSF53850">
    <property type="entry name" value="Periplasmic binding protein-like II"/>
    <property type="match status" value="1"/>
</dbReference>
<keyword evidence="6 23" id="KW-1133">Transmembrane helix</keyword>
<keyword evidence="10" id="KW-0564">Palmitate</keyword>
<organism evidence="26 27">
    <name type="scientific">Polypterus senegalus</name>
    <name type="common">Senegal bichir</name>
    <dbReference type="NCBI Taxonomy" id="55291"/>
    <lineage>
        <taxon>Eukaryota</taxon>
        <taxon>Metazoa</taxon>
        <taxon>Chordata</taxon>
        <taxon>Craniata</taxon>
        <taxon>Vertebrata</taxon>
        <taxon>Euteleostomi</taxon>
        <taxon>Actinopterygii</taxon>
        <taxon>Polypteriformes</taxon>
        <taxon>Polypteridae</taxon>
        <taxon>Polypterus</taxon>
    </lineage>
</organism>
<dbReference type="Pfam" id="PF00060">
    <property type="entry name" value="Lig_chan"/>
    <property type="match status" value="1"/>
</dbReference>
<dbReference type="Pfam" id="PF10613">
    <property type="entry name" value="Lig_chan-Glu_bd"/>
    <property type="match status" value="1"/>
</dbReference>
<feature type="binding site" evidence="20">
    <location>
        <position position="645"/>
    </location>
    <ligand>
        <name>L-glutamate</name>
        <dbReference type="ChEBI" id="CHEBI:29985"/>
    </ligand>
</feature>
<keyword evidence="13" id="KW-0325">Glycoprotein</keyword>
<evidence type="ECO:0000256" key="6">
    <source>
        <dbReference type="ARBA" id="ARBA00022989"/>
    </source>
</evidence>
<comment type="catalytic activity">
    <reaction evidence="19">
        <text>Ca(2+)(in) = Ca(2+)(out)</text>
        <dbReference type="Rhea" id="RHEA:29671"/>
        <dbReference type="ChEBI" id="CHEBI:29108"/>
    </reaction>
</comment>
<evidence type="ECO:0000256" key="21">
    <source>
        <dbReference type="PIRSR" id="PIRSR601508-2"/>
    </source>
</evidence>
<evidence type="ECO:0000313" key="27">
    <source>
        <dbReference type="Proteomes" id="UP000886611"/>
    </source>
</evidence>
<dbReference type="PANTHER" id="PTHR18966">
    <property type="entry name" value="IONOTROPIC GLUTAMATE RECEPTOR"/>
    <property type="match status" value="1"/>
</dbReference>
<evidence type="ECO:0000256" key="4">
    <source>
        <dbReference type="ARBA" id="ARBA00022692"/>
    </source>
</evidence>
<feature type="transmembrane region" description="Helical" evidence="23">
    <location>
        <begin position="784"/>
        <end position="806"/>
    </location>
</feature>
<keyword evidence="8 23" id="KW-0406">Ion transport</keyword>
<comment type="subcellular location">
    <subcellularLocation>
        <location evidence="18 23">Postsynaptic cell membrane</location>
        <topology evidence="18 23">Multi-pass membrane protein</topology>
    </subcellularLocation>
</comment>
<evidence type="ECO:0000256" key="10">
    <source>
        <dbReference type="ARBA" id="ARBA00023139"/>
    </source>
</evidence>
<feature type="binding site" evidence="20">
    <location>
        <position position="471"/>
    </location>
    <ligand>
        <name>L-glutamate</name>
        <dbReference type="ChEBI" id="CHEBI:29985"/>
    </ligand>
</feature>
<dbReference type="FunFam" id="1.10.287.70:FF:000067">
    <property type="entry name" value="glutamate receptor 2 isoform X1"/>
    <property type="match status" value="1"/>
</dbReference>
<feature type="non-terminal residue" evidence="26">
    <location>
        <position position="903"/>
    </location>
</feature>
<feature type="disulfide bond" evidence="22">
    <location>
        <begin position="708"/>
        <end position="763"/>
    </location>
</feature>
<feature type="site" description="Interaction with the cone snail toxin Con-ikot-ikot" evidence="21">
    <location>
        <position position="650"/>
    </location>
</feature>
<evidence type="ECO:0000256" key="15">
    <source>
        <dbReference type="ARBA" id="ARBA00023286"/>
    </source>
</evidence>
<evidence type="ECO:0000256" key="2">
    <source>
        <dbReference type="ARBA" id="ARBA00022475"/>
    </source>
</evidence>
<feature type="domain" description="Ionotropic glutamate receptor C-terminal" evidence="24">
    <location>
        <begin position="385"/>
        <end position="759"/>
    </location>
</feature>
<evidence type="ECO:0000256" key="8">
    <source>
        <dbReference type="ARBA" id="ARBA00023065"/>
    </source>
</evidence>
<feature type="binding site" evidence="20">
    <location>
        <position position="644"/>
    </location>
    <ligand>
        <name>L-glutamate</name>
        <dbReference type="ChEBI" id="CHEBI:29985"/>
    </ligand>
</feature>
<evidence type="ECO:0000256" key="19">
    <source>
        <dbReference type="ARBA" id="ARBA00036634"/>
    </source>
</evidence>
<evidence type="ECO:0000256" key="18">
    <source>
        <dbReference type="ARBA" id="ARBA00034104"/>
    </source>
</evidence>
<dbReference type="Pfam" id="PF01094">
    <property type="entry name" value="ANF_receptor"/>
    <property type="match status" value="1"/>
</dbReference>
<feature type="non-terminal residue" evidence="26">
    <location>
        <position position="1"/>
    </location>
</feature>
<dbReference type="EMBL" id="JAATIS010001721">
    <property type="protein sequence ID" value="KAG2465919.1"/>
    <property type="molecule type" value="Genomic_DNA"/>
</dbReference>
<evidence type="ECO:0000256" key="23">
    <source>
        <dbReference type="RuleBase" id="RU367118"/>
    </source>
</evidence>
<dbReference type="Gene3D" id="1.10.287.70">
    <property type="match status" value="2"/>
</dbReference>
<feature type="disulfide bond" evidence="22">
    <location>
        <begin position="49"/>
        <end position="300"/>
    </location>
</feature>
<keyword evidence="5" id="KW-0732">Signal</keyword>
<keyword evidence="11 22" id="KW-1015">Disulfide bond</keyword>
<evidence type="ECO:0000256" key="20">
    <source>
        <dbReference type="PIRSR" id="PIRSR601508-1"/>
    </source>
</evidence>
<evidence type="ECO:0000256" key="13">
    <source>
        <dbReference type="ARBA" id="ARBA00023180"/>
    </source>
</evidence>
<dbReference type="InterPro" id="IPR001828">
    <property type="entry name" value="ANF_lig-bd_rcpt"/>
</dbReference>
<keyword evidence="2 23" id="KW-1003">Cell membrane</keyword>
<dbReference type="GO" id="GO:0022824">
    <property type="term" value="F:transmitter-gated monoatomic ion channel activity"/>
    <property type="evidence" value="ECO:0007669"/>
    <property type="project" value="UniProtKB-ARBA"/>
</dbReference>
<evidence type="ECO:0000256" key="14">
    <source>
        <dbReference type="ARBA" id="ARBA00023257"/>
    </source>
</evidence>
<evidence type="ECO:0000256" key="7">
    <source>
        <dbReference type="ARBA" id="ARBA00023018"/>
    </source>
</evidence>
<accession>A0A8X7XE14</accession>
<feature type="binding site" evidence="20">
    <location>
        <position position="476"/>
    </location>
    <ligand>
        <name>L-glutamate</name>
        <dbReference type="ChEBI" id="CHEBI:29985"/>
    </ligand>
</feature>
<reference evidence="26 27" key="1">
    <citation type="journal article" date="2021" name="Cell">
        <title>Tracing the genetic footprints of vertebrate landing in non-teleost ray-finned fishes.</title>
        <authorList>
            <person name="Bi X."/>
            <person name="Wang K."/>
            <person name="Yang L."/>
            <person name="Pan H."/>
            <person name="Jiang H."/>
            <person name="Wei Q."/>
            <person name="Fang M."/>
            <person name="Yu H."/>
            <person name="Zhu C."/>
            <person name="Cai Y."/>
            <person name="He Y."/>
            <person name="Gan X."/>
            <person name="Zeng H."/>
            <person name="Yu D."/>
            <person name="Zhu Y."/>
            <person name="Jiang H."/>
            <person name="Qiu Q."/>
            <person name="Yang H."/>
            <person name="Zhang Y.E."/>
            <person name="Wang W."/>
            <person name="Zhu M."/>
            <person name="He S."/>
            <person name="Zhang G."/>
        </authorList>
    </citation>
    <scope>NUCLEOTIDE SEQUENCE [LARGE SCALE GENOMIC DNA]</scope>
    <source>
        <strain evidence="26">Bchr_013</strain>
    </source>
</reference>
<keyword evidence="12 23" id="KW-0675">Receptor</keyword>
<keyword evidence="3" id="KW-0597">Phosphoprotein</keyword>
<comment type="caution">
    <text evidence="26">The sequence shown here is derived from an EMBL/GenBank/DDBJ whole genome shotgun (WGS) entry which is preliminary data.</text>
</comment>
<dbReference type="FunFam" id="1.10.287.70:FF:000099">
    <property type="entry name" value="glutamate receptor 2 isoform X1"/>
    <property type="match status" value="1"/>
</dbReference>
<keyword evidence="14 23" id="KW-0628">Postsynaptic cell membrane</keyword>
<keyword evidence="27" id="KW-1185">Reference proteome</keyword>
<dbReference type="Gene3D" id="3.40.190.10">
    <property type="entry name" value="Periplasmic binding protein-like II"/>
    <property type="match status" value="2"/>
</dbReference>
<dbReference type="InterPro" id="IPR015683">
    <property type="entry name" value="Ionotropic_Glu_rcpt"/>
</dbReference>
<evidence type="ECO:0000256" key="1">
    <source>
        <dbReference type="ARBA" id="ARBA00022448"/>
    </source>
</evidence>
<evidence type="ECO:0000256" key="16">
    <source>
        <dbReference type="ARBA" id="ARBA00023288"/>
    </source>
</evidence>
<feature type="binding site" evidence="20">
    <location>
        <position position="469"/>
    </location>
    <ligand>
        <name>L-glutamate</name>
        <dbReference type="ChEBI" id="CHEBI:29985"/>
    </ligand>
</feature>
<keyword evidence="7 23" id="KW-0770">Synapse</keyword>
<feature type="domain" description="Ionotropic glutamate receptor L-glutamate and glycine-binding" evidence="25">
    <location>
        <begin position="395"/>
        <end position="460"/>
    </location>
</feature>
<dbReference type="FunFam" id="3.40.190.10:FF:000001">
    <property type="entry name" value="Glutamate receptor ionotropic, kainate 2"/>
    <property type="match status" value="1"/>
</dbReference>
<evidence type="ECO:0000256" key="11">
    <source>
        <dbReference type="ARBA" id="ARBA00023157"/>
    </source>
</evidence>
<dbReference type="FunFam" id="3.40.50.2300:FF:000004">
    <property type="entry name" value="Glutamate receptor, ionotropic, AMPA 2"/>
    <property type="match status" value="1"/>
</dbReference>
<feature type="site" description="Interaction with the cone snail toxin Con-ikot-ikot" evidence="21">
    <location>
        <position position="444"/>
    </location>
</feature>
<evidence type="ECO:0000256" key="5">
    <source>
        <dbReference type="ARBA" id="ARBA00022729"/>
    </source>
</evidence>
<name>A0A8X7XE14_POLSE</name>
<dbReference type="Gene3D" id="3.40.50.2300">
    <property type="match status" value="2"/>
</dbReference>
<dbReference type="InterPro" id="IPR028082">
    <property type="entry name" value="Peripla_BP_I"/>
</dbReference>
<keyword evidence="15 23" id="KW-1071">Ligand-gated ion channel</keyword>
<feature type="binding site" evidence="20">
    <location>
        <position position="695"/>
    </location>
    <ligand>
        <name>L-glutamate</name>
        <dbReference type="ChEBI" id="CHEBI:29985"/>
    </ligand>
</feature>
<feature type="site" description="Crucial to convey clamshell closure to channel opening" evidence="21">
    <location>
        <position position="623"/>
    </location>
</feature>
<dbReference type="FunFam" id="3.40.190.10:FF:000666">
    <property type="entry name" value="Glutamate receptor, ionotropic, AMPA 2a"/>
    <property type="match status" value="1"/>
</dbReference>
<dbReference type="InterPro" id="IPR019594">
    <property type="entry name" value="Glu/Gly-bd"/>
</dbReference>
<evidence type="ECO:0000256" key="9">
    <source>
        <dbReference type="ARBA" id="ARBA00023136"/>
    </source>
</evidence>
<feature type="site" description="Interaction with the cone snail toxin Con-ikot-ikot" evidence="21">
    <location>
        <position position="742"/>
    </location>
</feature>
<dbReference type="InterPro" id="IPR001320">
    <property type="entry name" value="Iontro_rcpt_C"/>
</dbReference>
<evidence type="ECO:0000259" key="24">
    <source>
        <dbReference type="SMART" id="SM00079"/>
    </source>
</evidence>
<protein>
    <recommendedName>
        <fullName evidence="23">Glutamate receptor</fullName>
    </recommendedName>
</protein>
<keyword evidence="9 23" id="KW-0472">Membrane</keyword>
<sequence length="903" mass="101317">GGLFPRGADQEYSAFRIGMVQFVTADFRLTPHIDNLEVANSFAVTNCFCSQFSRGVYAIFGFYDKKSVNTITSFCGTLHVSFITPSFPADGLHQFVLQMRPDVKGALLSLIEYYQWDKFAYLYDSDRGLSTLQVVLDTAAEKKWQVTAINVGNLKDEKKDEAYRSLFQDLELKKERRVILDCEQDKVKDIMEQVITIGRHVKGYHYIIANLGFVDGDLSKIQYGGANVSGFQIVDFDDPSVSKFNQRWEALEEKEYPGADSRIRYTSALTYDAVQVMTEAFRYLRKQRIDISRRGNAGDCLANPAVPWSQGVEIERALKQVHVEGLTGNIQFDQYGRRINYTINIMELKNSGPRKIGYWNEVDKMVVTATDFQGGNDTTGMENKTVIVTTILEAPYVMLKKNYEMFEGNEMYEGYCVDLAAEIARHCGFKYKLSIVPDGKYGARDPETKIWNGMVGELVYGKADIAVAPLTITLVREEVIDFSKPFMSLGISIMIKKPQKSKPGVFSFLDPLAYEIWMCIVFAYIGVSVVLFLVSRFSPYEWHTEEYEDGQIQSNESTNEFGIFNSLWFSLGAFMQQGCDISPRSLSGRIVGGVWWFFTLIIISSYTANLAAFLTVERMVSPIESAEDLAKQTEIAYGTLDSGSTKEFFRRSKIALFDKMWTYMKSAEPSVFVKTTAEGVHRVRKSKGKYAYLLESTMNEYIEQRKPCDTMKVGGNLDSKGYGIATPKGSSLRTPVNLAVLKLSEQGVLDKLKNKWWYDKGECGAKDSGSKEKTSALSLSNVAGVFYILVGGLGLAMLVALIEFCYKSRAEAKRMKVAKNAQNINPTSSQNSQNFATYKEGYNVYGIESMTFGDAMRSKARLSVTGSTGENGRVMTPEFPKAVHAVPYMRPGMGMNVSVTDLS</sequence>
<dbReference type="GO" id="GO:0045211">
    <property type="term" value="C:postsynaptic membrane"/>
    <property type="evidence" value="ECO:0007669"/>
    <property type="project" value="UniProtKB-SubCell"/>
</dbReference>
<dbReference type="PRINTS" id="PR00177">
    <property type="entry name" value="NMDARECEPTOR"/>
</dbReference>
<evidence type="ECO:0000256" key="3">
    <source>
        <dbReference type="ARBA" id="ARBA00022553"/>
    </source>
</evidence>
<keyword evidence="16" id="KW-0449">Lipoprotein</keyword>
<dbReference type="CDD" id="cd13715">
    <property type="entry name" value="PBP2_iGluR_AMPA"/>
    <property type="match status" value="1"/>
</dbReference>
<comment type="function">
    <text evidence="23">Receptor for glutamate that functions as a ligand-gated ion channel in the central nervous system and plays an important role in excitatory synaptic transmission. L-glutamate acts as an excitatory neurotransmitter at many synapses in the central nervous system.</text>
</comment>
<keyword evidence="17 23" id="KW-0407">Ion channel</keyword>
<gene>
    <name evidence="26" type="primary">Gria2</name>
    <name evidence="26" type="ORF">GTO96_0016219</name>
</gene>
<keyword evidence="4 23" id="KW-0812">Transmembrane</keyword>
<dbReference type="SUPFAM" id="SSF81324">
    <property type="entry name" value="Voltage-gated potassium channels"/>
    <property type="match status" value="1"/>
</dbReference>
<proteinExistence type="inferred from homology"/>
<evidence type="ECO:0000256" key="17">
    <source>
        <dbReference type="ARBA" id="ARBA00023303"/>
    </source>
</evidence>
<keyword evidence="1 23" id="KW-0813">Transport</keyword>
<feature type="transmembrane region" description="Helical" evidence="23">
    <location>
        <begin position="512"/>
        <end position="534"/>
    </location>
</feature>
<dbReference type="GO" id="GO:0007166">
    <property type="term" value="P:cell surface receptor signaling pathway"/>
    <property type="evidence" value="ECO:0007669"/>
    <property type="project" value="UniProtKB-ARBA"/>
</dbReference>
<dbReference type="Proteomes" id="UP000886611">
    <property type="component" value="Unassembled WGS sequence"/>
</dbReference>
<comment type="similarity">
    <text evidence="23">Belongs to the glutamate-gated ion channel (TC 1.A.10.1) family.</text>
</comment>
<evidence type="ECO:0000256" key="12">
    <source>
        <dbReference type="ARBA" id="ARBA00023170"/>
    </source>
</evidence>
<evidence type="ECO:0000256" key="22">
    <source>
        <dbReference type="PIRSR" id="PIRSR601508-3"/>
    </source>
</evidence>
<dbReference type="SMART" id="SM00079">
    <property type="entry name" value="PBPe"/>
    <property type="match status" value="1"/>
</dbReference>
<dbReference type="InterPro" id="IPR001508">
    <property type="entry name" value="Iono_Glu_rcpt_met"/>
</dbReference>
<dbReference type="AlphaFoldDB" id="A0A8X7XE14"/>
<evidence type="ECO:0000313" key="26">
    <source>
        <dbReference type="EMBL" id="KAG2465919.1"/>
    </source>
</evidence>